<dbReference type="InterPro" id="IPR027417">
    <property type="entry name" value="P-loop_NTPase"/>
</dbReference>
<dbReference type="InterPro" id="IPR017441">
    <property type="entry name" value="Protein_kinase_ATP_BS"/>
</dbReference>
<dbReference type="GO" id="GO:0004016">
    <property type="term" value="F:adenylate cyclase activity"/>
    <property type="evidence" value="ECO:0007669"/>
    <property type="project" value="TreeGrafter"/>
</dbReference>
<dbReference type="PANTHER" id="PTHR16305:SF28">
    <property type="entry name" value="GUANYLATE CYCLASE DOMAIN-CONTAINING PROTEIN"/>
    <property type="match status" value="1"/>
</dbReference>
<evidence type="ECO:0000313" key="7">
    <source>
        <dbReference type="Proteomes" id="UP000235616"/>
    </source>
</evidence>
<dbReference type="GO" id="GO:0005737">
    <property type="term" value="C:cytoplasm"/>
    <property type="evidence" value="ECO:0007669"/>
    <property type="project" value="TreeGrafter"/>
</dbReference>
<keyword evidence="6" id="KW-0808">Transferase</keyword>
<dbReference type="Gene3D" id="3.40.50.300">
    <property type="entry name" value="P-loop containing nucleotide triphosphate hydrolases"/>
    <property type="match status" value="1"/>
</dbReference>
<dbReference type="GO" id="GO:0016020">
    <property type="term" value="C:membrane"/>
    <property type="evidence" value="ECO:0007669"/>
    <property type="project" value="UniProtKB-SubCell"/>
</dbReference>
<name>A0A2N7VCA2_9BURK</name>
<dbReference type="InterPro" id="IPR023889">
    <property type="entry name" value="TOMM_kin_cyc"/>
</dbReference>
<dbReference type="InterPro" id="IPR041664">
    <property type="entry name" value="AAA_16"/>
</dbReference>
<reference evidence="6 7" key="1">
    <citation type="submission" date="2018-01" db="EMBL/GenBank/DDBJ databases">
        <title>Whole genome analyses suggest that Burkholderia sensu lato contains two further novel genera in the rhizoxinica-symbiotica group Mycetohabitans gen. nov., and Trinickia gen. nov.: implications for the evolution of diazotrophy and nodulation in the Burkholderiaceae.</title>
        <authorList>
            <person name="Estrada-de los Santos P."/>
            <person name="Palmer M."/>
            <person name="Chavez-Ramirez B."/>
            <person name="Beukes C."/>
            <person name="Steenkamp E.T."/>
            <person name="Hirsch A.M."/>
            <person name="Manyaka P."/>
            <person name="Maluk M."/>
            <person name="Lafos M."/>
            <person name="Crook M."/>
            <person name="Gross E."/>
            <person name="Simon M.F."/>
            <person name="Bueno dos Reis Junior F."/>
            <person name="Poole P.S."/>
            <person name="Venter S.N."/>
            <person name="James E.K."/>
        </authorList>
    </citation>
    <scope>NUCLEOTIDE SEQUENCE [LARGE SCALE GENOMIC DNA]</scope>
    <source>
        <strain evidence="6 7">GIMN1.004</strain>
    </source>
</reference>
<dbReference type="SUPFAM" id="SSF55073">
    <property type="entry name" value="Nucleotide cyclase"/>
    <property type="match status" value="1"/>
</dbReference>
<evidence type="ECO:0000259" key="5">
    <source>
        <dbReference type="PROSITE" id="PS50011"/>
    </source>
</evidence>
<dbReference type="InterPro" id="IPR011009">
    <property type="entry name" value="Kinase-like_dom_sf"/>
</dbReference>
<dbReference type="GO" id="GO:0005524">
    <property type="term" value="F:ATP binding"/>
    <property type="evidence" value="ECO:0007669"/>
    <property type="project" value="UniProtKB-UniRule"/>
</dbReference>
<dbReference type="SMART" id="SM00220">
    <property type="entry name" value="S_TKc"/>
    <property type="match status" value="1"/>
</dbReference>
<evidence type="ECO:0000256" key="4">
    <source>
        <dbReference type="PROSITE-ProRule" id="PRU10141"/>
    </source>
</evidence>
<sequence>MARALVSTGATPGPAGLAPTMADGVAYTAELAATHRYRLGALLGEGATGVVYEGWRADTGERVAVKLLREDASRDADERMRLRARFQRETQLCARLAHPHIVALLDNGETADGRLFAVFEHVPGETLRAMLAAHGPLPAETAGHLMAQVLDGLAHAHRGGVVHRDLKPQNVMVTRIDGALHAKILDFGIGALLPNAGLADELTLTRTDEVLGSPRYCSPEQLRGEPPTAKSDFYAWGLVVIECLTGQPVMQGATVAEILYQQLSPVDVALPPAIAAHPLGAVLREALNKDPKQRAESAEALATRFRAVHFAALVGALRYRPVRRTPLAWHRQENGMPPPAAAAAAEFRQVTALCCSVSIVADEEAGAQALLSESLDAYQAQWLTRCTDIAIRYGGHAAGVLGELLLFYFGYPDGIDRPAQRACRAALEMTRHAAQSAGSMGARDAQPLPVAPDGPAVRVEIAAAIHAGTISSNAGTLPGGITASAVVRLQRMAQPGHILLSEQAARRVERHVDSVALPLRFALPGAAPQPVRELLGERYEHAPFDALEHGDAHPMVGREREFAALMRAWDSTSRNVRASASAQRMTLVVGDAGMGKSRLVHELREAVRSRGHGYADCACLPDQTNHALAPLLRFVKARWHLDIDDPAAADPLVALEQALRLDENERAAARATLSAWLGRPLGADLSRWSGARQQQALFDMLCQLLASLNPQGPVLLIIEDVQWIDDSTIAFLDALTRHPCSASVCIVLTTRPEALERWKHRAERIPLRRLSRAAAYQLATALTPGMNADTAALDRLVRRAGGIPLFVEELVRELESRGAFAEQAEPGANGPAAAETDSLPGSLREVLELSLERVDGARDTVQLAAAIGLEFDARLLTRASPHDASIVEDDLRRLLEGRILYAQHRLDGVAFVFRHALLRDAAYESMPAATRHACHLRIAHALAQRVHEADSLERCAATAGHFARAQAYAQAVPFGMTAAQRALERARHDDAIHYARATLEWLGQCDYPGHDRDCVAIDLALSHALMARYGWGAPHVRESANRMHMRAAALQDPTLAGRAMWTIALHHHVAGDRAESHRIGTQLTQFARTSRRDDLAVVADTICAMNDWVDGQYFHARTALEAALDAHRPARDHDHRRVFGLDTRAWAMSALAGVLWCMDGDDARAVEQAREAVHAATCSDHLPTIGVTMMYLGRMQHWVGDRDGARVTSSAIMDLSRIYGLNAVERYAAILQAWCVDDRETAIANVDALKQTGCMLGLTFYASLVAELDVRRGDFAHALVVLDECLTLCERTGERYYQPQLLVMKARYLREQRDDSSIPAAQACCMQAIDAARQGSMWHIAKIAQTELRMLQEAAYSTTGEAQ</sequence>
<dbReference type="PANTHER" id="PTHR16305">
    <property type="entry name" value="TESTICULAR SOLUBLE ADENYLYL CYCLASE"/>
    <property type="match status" value="1"/>
</dbReference>
<feature type="binding site" evidence="4">
    <location>
        <position position="66"/>
    </location>
    <ligand>
        <name>ATP</name>
        <dbReference type="ChEBI" id="CHEBI:30616"/>
    </ligand>
</feature>
<dbReference type="Proteomes" id="UP000235616">
    <property type="component" value="Unassembled WGS sequence"/>
</dbReference>
<keyword evidence="7" id="KW-1185">Reference proteome</keyword>
<evidence type="ECO:0000313" key="6">
    <source>
        <dbReference type="EMBL" id="PMS14775.1"/>
    </source>
</evidence>
<dbReference type="InterPro" id="IPR029787">
    <property type="entry name" value="Nucleotide_cyclase"/>
</dbReference>
<evidence type="ECO:0000256" key="3">
    <source>
        <dbReference type="ARBA" id="ARBA00022840"/>
    </source>
</evidence>
<evidence type="ECO:0000256" key="2">
    <source>
        <dbReference type="ARBA" id="ARBA00022741"/>
    </source>
</evidence>
<comment type="subcellular location">
    <subcellularLocation>
        <location evidence="1">Membrane</location>
        <topology evidence="1">Single-pass membrane protein</topology>
    </subcellularLocation>
</comment>
<dbReference type="InterPro" id="IPR008271">
    <property type="entry name" value="Ser/Thr_kinase_AS"/>
</dbReference>
<dbReference type="Pfam" id="PF13191">
    <property type="entry name" value="AAA_16"/>
    <property type="match status" value="1"/>
</dbReference>
<dbReference type="PROSITE" id="PS00107">
    <property type="entry name" value="PROTEIN_KINASE_ATP"/>
    <property type="match status" value="1"/>
</dbReference>
<keyword evidence="2 4" id="KW-0547">Nucleotide-binding</keyword>
<dbReference type="SUPFAM" id="SSF56112">
    <property type="entry name" value="Protein kinase-like (PK-like)"/>
    <property type="match status" value="1"/>
</dbReference>
<dbReference type="CDD" id="cd14014">
    <property type="entry name" value="STKc_PknB_like"/>
    <property type="match status" value="1"/>
</dbReference>
<proteinExistence type="predicted"/>
<feature type="domain" description="Protein kinase" evidence="5">
    <location>
        <begin position="37"/>
        <end position="306"/>
    </location>
</feature>
<keyword evidence="3 4" id="KW-0067">ATP-binding</keyword>
<evidence type="ECO:0000256" key="1">
    <source>
        <dbReference type="ARBA" id="ARBA00004167"/>
    </source>
</evidence>
<gene>
    <name evidence="6" type="ORF">C0Z18_30215</name>
</gene>
<accession>A0A2N7VCA2</accession>
<dbReference type="EMBL" id="PNYA01000040">
    <property type="protein sequence ID" value="PMS14775.1"/>
    <property type="molecule type" value="Genomic_DNA"/>
</dbReference>
<dbReference type="SUPFAM" id="SSF52540">
    <property type="entry name" value="P-loop containing nucleoside triphosphate hydrolases"/>
    <property type="match status" value="1"/>
</dbReference>
<comment type="caution">
    <text evidence="6">The sequence shown here is derived from an EMBL/GenBank/DDBJ whole genome shotgun (WGS) entry which is preliminary data.</text>
</comment>
<dbReference type="RefSeq" id="WP_102649126.1">
    <property type="nucleotide sequence ID" value="NZ_PNYA01000040.1"/>
</dbReference>
<dbReference type="PROSITE" id="PS00108">
    <property type="entry name" value="PROTEIN_KINASE_ST"/>
    <property type="match status" value="1"/>
</dbReference>
<dbReference type="Gene3D" id="3.30.70.1230">
    <property type="entry name" value="Nucleotide cyclase"/>
    <property type="match status" value="1"/>
</dbReference>
<keyword evidence="6" id="KW-0418">Kinase</keyword>
<dbReference type="GO" id="GO:0004672">
    <property type="term" value="F:protein kinase activity"/>
    <property type="evidence" value="ECO:0007669"/>
    <property type="project" value="InterPro"/>
</dbReference>
<dbReference type="InterPro" id="IPR000719">
    <property type="entry name" value="Prot_kinase_dom"/>
</dbReference>
<dbReference type="Gene3D" id="1.10.510.10">
    <property type="entry name" value="Transferase(Phosphotransferase) domain 1"/>
    <property type="match status" value="1"/>
</dbReference>
<protein>
    <submittedName>
        <fullName evidence="6">TOMM system kinase/cyclase fusion protein</fullName>
    </submittedName>
</protein>
<dbReference type="PROSITE" id="PS50011">
    <property type="entry name" value="PROTEIN_KINASE_DOM"/>
    <property type="match status" value="1"/>
</dbReference>
<dbReference type="Pfam" id="PF00069">
    <property type="entry name" value="Pkinase"/>
    <property type="match status" value="1"/>
</dbReference>
<dbReference type="OrthoDB" id="9758570at2"/>
<dbReference type="NCBIfam" id="TIGR03903">
    <property type="entry name" value="TOMM_kin_cyc"/>
    <property type="match status" value="1"/>
</dbReference>
<organism evidence="6 7">
    <name type="scientific">Trinickia dabaoshanensis</name>
    <dbReference type="NCBI Taxonomy" id="564714"/>
    <lineage>
        <taxon>Bacteria</taxon>
        <taxon>Pseudomonadati</taxon>
        <taxon>Pseudomonadota</taxon>
        <taxon>Betaproteobacteria</taxon>
        <taxon>Burkholderiales</taxon>
        <taxon>Burkholderiaceae</taxon>
        <taxon>Trinickia</taxon>
    </lineage>
</organism>